<dbReference type="OrthoDB" id="3181259at2759"/>
<dbReference type="InterPro" id="IPR001810">
    <property type="entry name" value="F-box_dom"/>
</dbReference>
<proteinExistence type="predicted"/>
<dbReference type="Pfam" id="PF12937">
    <property type="entry name" value="F-box-like"/>
    <property type="match status" value="1"/>
</dbReference>
<protein>
    <recommendedName>
        <fullName evidence="1">F-box domain-containing protein</fullName>
    </recommendedName>
</protein>
<dbReference type="PROSITE" id="PS50181">
    <property type="entry name" value="FBOX"/>
    <property type="match status" value="1"/>
</dbReference>
<gene>
    <name evidence="2" type="ORF">F5147DRAFT_81428</name>
</gene>
<dbReference type="InterPro" id="IPR036047">
    <property type="entry name" value="F-box-like_dom_sf"/>
</dbReference>
<dbReference type="SUPFAM" id="SSF52047">
    <property type="entry name" value="RNI-like"/>
    <property type="match status" value="1"/>
</dbReference>
<organism evidence="2 3">
    <name type="scientific">Suillus discolor</name>
    <dbReference type="NCBI Taxonomy" id="1912936"/>
    <lineage>
        <taxon>Eukaryota</taxon>
        <taxon>Fungi</taxon>
        <taxon>Dikarya</taxon>
        <taxon>Basidiomycota</taxon>
        <taxon>Agaricomycotina</taxon>
        <taxon>Agaricomycetes</taxon>
        <taxon>Agaricomycetidae</taxon>
        <taxon>Boletales</taxon>
        <taxon>Suillineae</taxon>
        <taxon>Suillaceae</taxon>
        <taxon>Suillus</taxon>
    </lineage>
</organism>
<reference evidence="2" key="1">
    <citation type="journal article" date="2020" name="New Phytol.">
        <title>Comparative genomics reveals dynamic genome evolution in host specialist ectomycorrhizal fungi.</title>
        <authorList>
            <person name="Lofgren L.A."/>
            <person name="Nguyen N.H."/>
            <person name="Vilgalys R."/>
            <person name="Ruytinx J."/>
            <person name="Liao H.L."/>
            <person name="Branco S."/>
            <person name="Kuo A."/>
            <person name="LaButti K."/>
            <person name="Lipzen A."/>
            <person name="Andreopoulos W."/>
            <person name="Pangilinan J."/>
            <person name="Riley R."/>
            <person name="Hundley H."/>
            <person name="Na H."/>
            <person name="Barry K."/>
            <person name="Grigoriev I.V."/>
            <person name="Stajich J.E."/>
            <person name="Kennedy P.G."/>
        </authorList>
    </citation>
    <scope>NUCLEOTIDE SEQUENCE</scope>
    <source>
        <strain evidence="2">FC423</strain>
    </source>
</reference>
<dbReference type="RefSeq" id="XP_041295320.1">
    <property type="nucleotide sequence ID" value="XM_041443515.1"/>
</dbReference>
<dbReference type="GeneID" id="64705774"/>
<comment type="caution">
    <text evidence="2">The sequence shown here is derived from an EMBL/GenBank/DDBJ whole genome shotgun (WGS) entry which is preliminary data.</text>
</comment>
<accession>A0A9P7FCK2</accession>
<dbReference type="AlphaFoldDB" id="A0A9P7FCK2"/>
<keyword evidence="3" id="KW-1185">Reference proteome</keyword>
<dbReference type="Proteomes" id="UP000823399">
    <property type="component" value="Unassembled WGS sequence"/>
</dbReference>
<feature type="domain" description="F-box" evidence="1">
    <location>
        <begin position="82"/>
        <end position="132"/>
    </location>
</feature>
<dbReference type="EMBL" id="JABBWM010000015">
    <property type="protein sequence ID" value="KAG2112389.1"/>
    <property type="molecule type" value="Genomic_DNA"/>
</dbReference>
<evidence type="ECO:0000313" key="2">
    <source>
        <dbReference type="EMBL" id="KAG2112389.1"/>
    </source>
</evidence>
<evidence type="ECO:0000313" key="3">
    <source>
        <dbReference type="Proteomes" id="UP000823399"/>
    </source>
</evidence>
<name>A0A9P7FCK2_9AGAM</name>
<sequence>MPSILRRSRRRELILTRSFKNAIQEKVHPPQRSPESIYCSSPVVDRTNFPSSPSPSTVKSPDFARPSLTLSLYRSPISNLQHHPIHALPPELLIRVFELGSFDDALFLITISHVCHPWRMLAIHTHTLWRRLSFDSHGLRLWKERIARARGCSLDITITPPQHRFPDIDVLALQLHLIVPHISRARSFELRFSSYSPFLWNTALGPICHQEQRDDNNMGAHTFAPFVHALQLEKLTLCFPENDDSKEFTLFAGVAPRLRYVTLDGIRLTWLPGLYGRLTHLDYTHHGFTTGSIAVDEVLGMIRISCALRELRICFRRRMLHGEVLYLSHDGVPAGQIHLLQLERLVLAVDKSHIDIPPELTSLLSRLSVPNLRELHLVDLRCQPANRRWRKSAPFPGLRAALSLLEVTIPSSIKVLAMAGRWADHCSIPSLMKHFRELRNLEVDGVEKDLIHMYCLSGDLPLHDGAWI</sequence>
<dbReference type="Gene3D" id="1.20.1280.50">
    <property type="match status" value="1"/>
</dbReference>
<dbReference type="SUPFAM" id="SSF81383">
    <property type="entry name" value="F-box domain"/>
    <property type="match status" value="1"/>
</dbReference>
<evidence type="ECO:0000259" key="1">
    <source>
        <dbReference type="PROSITE" id="PS50181"/>
    </source>
</evidence>